<dbReference type="RefSeq" id="WP_015529945.1">
    <property type="nucleotide sequence ID" value="NC_021015.1"/>
</dbReference>
<gene>
    <name evidence="2" type="ORF">RTO_29750</name>
</gene>
<organism evidence="2 3">
    <name type="scientific">[Ruminococcus] torques L2-14</name>
    <dbReference type="NCBI Taxonomy" id="657313"/>
    <lineage>
        <taxon>Bacteria</taxon>
        <taxon>Bacillati</taxon>
        <taxon>Bacillota</taxon>
        <taxon>Clostridia</taxon>
        <taxon>Lachnospirales</taxon>
        <taxon>Lachnospiraceae</taxon>
        <taxon>Mediterraneibacter</taxon>
    </lineage>
</organism>
<evidence type="ECO:0000313" key="2">
    <source>
        <dbReference type="EMBL" id="CBL27386.1"/>
    </source>
</evidence>
<evidence type="ECO:0000313" key="3">
    <source>
        <dbReference type="Proteomes" id="UP000008956"/>
    </source>
</evidence>
<dbReference type="KEGG" id="rto:RTO_29750"/>
<dbReference type="Pfam" id="PF09820">
    <property type="entry name" value="AAA-ATPase_like"/>
    <property type="match status" value="1"/>
</dbReference>
<evidence type="ECO:0000259" key="1">
    <source>
        <dbReference type="Pfam" id="PF09820"/>
    </source>
</evidence>
<dbReference type="Pfam" id="PF08011">
    <property type="entry name" value="PDDEXK_9"/>
    <property type="match status" value="1"/>
</dbReference>
<reference evidence="2 3" key="2">
    <citation type="submission" date="2010-03" db="EMBL/GenBank/DDBJ databases">
        <authorList>
            <person name="Pajon A."/>
        </authorList>
    </citation>
    <scope>NUCLEOTIDE SEQUENCE [LARGE SCALE GENOMIC DNA]</scope>
    <source>
        <strain evidence="2 3">L2-14</strain>
    </source>
</reference>
<dbReference type="PANTHER" id="PTHR34825:SF1">
    <property type="entry name" value="AAA-ATPASE-LIKE DOMAIN-CONTAINING PROTEIN"/>
    <property type="match status" value="1"/>
</dbReference>
<dbReference type="PANTHER" id="PTHR34825">
    <property type="entry name" value="CONSERVED PROTEIN, WITH A WEAK D-GALACTARATE DEHYDRATASE/ALTRONATE HYDROLASE DOMAIN"/>
    <property type="match status" value="1"/>
</dbReference>
<protein>
    <recommendedName>
        <fullName evidence="1">AAA-ATPase-like domain-containing protein</fullName>
    </recommendedName>
</protein>
<dbReference type="EMBL" id="FP929055">
    <property type="protein sequence ID" value="CBL27386.1"/>
    <property type="molecule type" value="Genomic_DNA"/>
</dbReference>
<proteinExistence type="predicted"/>
<dbReference type="InterPro" id="IPR012547">
    <property type="entry name" value="PDDEXK_9"/>
</dbReference>
<dbReference type="SUPFAM" id="SSF52540">
    <property type="entry name" value="P-loop containing nucleoside triphosphate hydrolases"/>
    <property type="match status" value="1"/>
</dbReference>
<dbReference type="AlphaFoldDB" id="D4M026"/>
<sequence>MGSYLNPGNFSFRGSLRSKIYIDKSKLIARTNEALCTEQKYICVSRPRRFGKSMAANMLAAYYDRSEHTNELFENLKISKDQSYRENLNRYDVIKINIQEFLSMTGTVEEMLEMLKNYLISDFKEAYPKILLRDEKNLIQVMKDVFSYTKCPFVILIDEWDCLFREYKQDKEEQKKYLDFLRAWLKDKDYVALAYMTGILPIKKYGSHSALNMFTEYSMTNPREMAEYFGFTEEEVKVLCKKFKRNFEETRAWYDGYELVAIAGEDKICYSIYSPKSVVDAMLSGVFDNYWNQTETYEALKSYIKLNFDGLKDAVVRMLAGDKVQINTGTFSNDMTSFQGKDDVLTLLIHLGYLSYHWPDKTVTIPNKEVSQEYINAISTMDWSEVTASVEDSRKLLEALWNMDERAVAEGIDKAHKEISILQYNNENALSCTINLAFYFAREYYTIVRELPTGKGFADVCFIPREIHLDKPAVLIELKWDKSAAGALSQIKEKQYTDTLKQYQGNLLLVGINYDKITKEHTCVIEKAYKGYCSLPCQSLR</sequence>
<dbReference type="InterPro" id="IPR018631">
    <property type="entry name" value="AAA-ATPase-like_dom"/>
</dbReference>
<dbReference type="PATRIC" id="fig|657313.3.peg.2860"/>
<dbReference type="Gene3D" id="3.40.50.300">
    <property type="entry name" value="P-loop containing nucleotide triphosphate hydrolases"/>
    <property type="match status" value="1"/>
</dbReference>
<reference evidence="2 3" key="1">
    <citation type="submission" date="2010-03" db="EMBL/GenBank/DDBJ databases">
        <title>The genome sequence of Ruminococcus torques L2-14.</title>
        <authorList>
            <consortium name="metaHIT consortium -- http://www.metahit.eu/"/>
            <person name="Pajon A."/>
            <person name="Turner K."/>
            <person name="Parkhill J."/>
            <person name="Duncan S."/>
            <person name="Flint H."/>
        </authorList>
    </citation>
    <scope>NUCLEOTIDE SEQUENCE [LARGE SCALE GENOMIC DNA]</scope>
    <source>
        <strain evidence="2 3">L2-14</strain>
    </source>
</reference>
<feature type="domain" description="AAA-ATPase-like" evidence="1">
    <location>
        <begin position="19"/>
        <end position="205"/>
    </location>
</feature>
<dbReference type="Proteomes" id="UP000008956">
    <property type="component" value="Chromosome"/>
</dbReference>
<name>D4M026_9FIRM</name>
<dbReference type="InterPro" id="IPR027417">
    <property type="entry name" value="P-loop_NTPase"/>
</dbReference>
<accession>D4M026</accession>
<dbReference type="HOGENOM" id="CLU_032468_0_0_9"/>